<keyword evidence="1" id="KW-0614">Plasmid</keyword>
<accession>A0A859R2N0</accession>
<dbReference type="KEGG" id="emx:FKV68_20670"/>
<sequence length="108" mass="12114">MKTVKANSRDAAYNQTTFYEAWRLTIQRYGIYNPYTGRGAIKGLLPHGPHNVRDVLATHILKQTGSYEQASYAIQDTAEMVASHYGRFLPQDKAALAAKILNQVWEAA</sequence>
<evidence type="ECO:0000313" key="1">
    <source>
        <dbReference type="EMBL" id="QLL63908.1"/>
    </source>
</evidence>
<organism evidence="1 2">
    <name type="scientific">Sinorhizobium mexicanum</name>
    <dbReference type="NCBI Taxonomy" id="375549"/>
    <lineage>
        <taxon>Bacteria</taxon>
        <taxon>Pseudomonadati</taxon>
        <taxon>Pseudomonadota</taxon>
        <taxon>Alphaproteobacteria</taxon>
        <taxon>Hyphomicrobiales</taxon>
        <taxon>Rhizobiaceae</taxon>
        <taxon>Sinorhizobium/Ensifer group</taxon>
        <taxon>Sinorhizobium</taxon>
    </lineage>
</organism>
<name>A0A859R2N0_9HYPH</name>
<reference evidence="1 2" key="1">
    <citation type="submission" date="2019-06" db="EMBL/GenBank/DDBJ databases">
        <title>Complete genome sequence of Ensifer mexicanus ITTG R7 isolated from nodules of Acacia angustissima (Mill.) Kuntze.</title>
        <authorList>
            <person name="Rincon-Rosales R."/>
            <person name="Rogel M.A."/>
            <person name="Guerrero G."/>
            <person name="Rincon-Molina C.I."/>
            <person name="Lopez-Lopez A."/>
            <person name="Martinez-Romero E."/>
        </authorList>
    </citation>
    <scope>NUCLEOTIDE SEQUENCE [LARGE SCALE GENOMIC DNA]</scope>
    <source>
        <strain evidence="1 2">ITTG R7</strain>
        <plasmid evidence="2">pemeittgr7a</plasmid>
    </source>
</reference>
<keyword evidence="2" id="KW-1185">Reference proteome</keyword>
<proteinExistence type="predicted"/>
<dbReference type="AlphaFoldDB" id="A0A859R2N0"/>
<protein>
    <submittedName>
        <fullName evidence="1">Uncharacterized protein</fullName>
    </submittedName>
</protein>
<dbReference type="Proteomes" id="UP000510721">
    <property type="component" value="Plasmid pEmeITTGR7a"/>
</dbReference>
<geneLocation type="plasmid" evidence="2">
    <name>pemeittgr7a</name>
</geneLocation>
<gene>
    <name evidence="1" type="ORF">FKV68_20670</name>
</gene>
<dbReference type="EMBL" id="CP041239">
    <property type="protein sequence ID" value="QLL63908.1"/>
    <property type="molecule type" value="Genomic_DNA"/>
</dbReference>
<evidence type="ECO:0000313" key="2">
    <source>
        <dbReference type="Proteomes" id="UP000510721"/>
    </source>
</evidence>